<keyword evidence="2" id="KW-1185">Reference proteome</keyword>
<evidence type="ECO:0000313" key="1">
    <source>
        <dbReference type="EMBL" id="EDS02010.1"/>
    </source>
</evidence>
<reference evidence="1" key="2">
    <citation type="submission" date="2014-06" db="EMBL/GenBank/DDBJ databases">
        <title>Draft genome sequence of Eubacterium siraeum (DSM 15702).</title>
        <authorList>
            <person name="Sudarsanam P."/>
            <person name="Ley R."/>
            <person name="Guruge J."/>
            <person name="Turnbaugh P.J."/>
            <person name="Mahowald M."/>
            <person name="Liep D."/>
            <person name="Gordon J."/>
        </authorList>
    </citation>
    <scope>NUCLEOTIDE SEQUENCE</scope>
    <source>
        <strain evidence="1">DSM 15702</strain>
    </source>
</reference>
<evidence type="ECO:0000313" key="2">
    <source>
        <dbReference type="Proteomes" id="UP000005326"/>
    </source>
</evidence>
<reference evidence="1" key="1">
    <citation type="submission" date="2007-10" db="EMBL/GenBank/DDBJ databases">
        <authorList>
            <person name="Fulton L."/>
            <person name="Clifton S."/>
            <person name="Fulton B."/>
            <person name="Xu J."/>
            <person name="Minx P."/>
            <person name="Pepin K.H."/>
            <person name="Johnson M."/>
            <person name="Thiruvilangam P."/>
            <person name="Bhonagiri V."/>
            <person name="Nash W.E."/>
            <person name="Mardis E.R."/>
            <person name="Wilson R.K."/>
        </authorList>
    </citation>
    <scope>NUCLEOTIDE SEQUENCE [LARGE SCALE GENOMIC DNA]</scope>
    <source>
        <strain evidence="1">DSM 15702</strain>
    </source>
</reference>
<name>B0MJY0_9FIRM</name>
<protein>
    <submittedName>
        <fullName evidence="1">Uncharacterized protein</fullName>
    </submittedName>
</protein>
<comment type="caution">
    <text evidence="1">The sequence shown here is derived from an EMBL/GenBank/DDBJ whole genome shotgun (WGS) entry which is preliminary data.</text>
</comment>
<sequence>MRHIAAGGIYSGFQPQAELSAATRRKKSGHSNHHDRPYLIYYSV</sequence>
<dbReference type="AlphaFoldDB" id="B0MJY0"/>
<organism evidence="1 2">
    <name type="scientific">[Eubacterium] siraeum DSM 15702</name>
    <dbReference type="NCBI Taxonomy" id="428128"/>
    <lineage>
        <taxon>Bacteria</taxon>
        <taxon>Bacillati</taxon>
        <taxon>Bacillota</taxon>
        <taxon>Clostridia</taxon>
        <taxon>Eubacteriales</taxon>
        <taxon>Oscillospiraceae</taxon>
        <taxon>Oscillospiraceae incertae sedis</taxon>
    </lineage>
</organism>
<dbReference type="Proteomes" id="UP000005326">
    <property type="component" value="Unassembled WGS sequence"/>
</dbReference>
<proteinExistence type="predicted"/>
<dbReference type="EMBL" id="ABCA03000021">
    <property type="protein sequence ID" value="EDS02010.1"/>
    <property type="molecule type" value="Genomic_DNA"/>
</dbReference>
<accession>B0MJY0</accession>
<gene>
    <name evidence="1" type="ORF">EUBSIR_00112</name>
</gene>